<dbReference type="PRINTS" id="PR00449">
    <property type="entry name" value="RASTRNSFRMNG"/>
</dbReference>
<evidence type="ECO:0000256" key="1">
    <source>
        <dbReference type="ARBA" id="ARBA00004123"/>
    </source>
</evidence>
<dbReference type="SMART" id="SM00174">
    <property type="entry name" value="RHO"/>
    <property type="match status" value="1"/>
</dbReference>
<dbReference type="InterPro" id="IPR027417">
    <property type="entry name" value="P-loop_NTPase"/>
</dbReference>
<proteinExistence type="inferred from homology"/>
<dbReference type="Proteomes" id="UP001292094">
    <property type="component" value="Unassembled WGS sequence"/>
</dbReference>
<feature type="region of interest" description="Disordered" evidence="8">
    <location>
        <begin position="216"/>
        <end position="244"/>
    </location>
</feature>
<comment type="subcellular location">
    <subcellularLocation>
        <location evidence="1">Nucleus</location>
    </subcellularLocation>
</comment>
<accession>A0AAE1NRH9</accession>
<dbReference type="InterPro" id="IPR002041">
    <property type="entry name" value="Ran_GTPase"/>
</dbReference>
<dbReference type="SUPFAM" id="SSF52540">
    <property type="entry name" value="P-loop containing nucleoside triphosphate hydrolases"/>
    <property type="match status" value="1"/>
</dbReference>
<dbReference type="Pfam" id="PF00071">
    <property type="entry name" value="Ras"/>
    <property type="match status" value="1"/>
</dbReference>
<dbReference type="GO" id="GO:0000054">
    <property type="term" value="P:ribosomal subunit export from nucleus"/>
    <property type="evidence" value="ECO:0007669"/>
    <property type="project" value="TreeGrafter"/>
</dbReference>
<keyword evidence="6" id="KW-0342">GTP-binding</keyword>
<dbReference type="PANTHER" id="PTHR24071">
    <property type="entry name" value="RAN GTPASE"/>
    <property type="match status" value="1"/>
</dbReference>
<keyword evidence="3" id="KW-0813">Transport</keyword>
<dbReference type="InterPro" id="IPR005225">
    <property type="entry name" value="Small_GTP-bd"/>
</dbReference>
<name>A0AAE1NRH9_9EUCA</name>
<keyword evidence="4" id="KW-0547">Nucleotide-binding</keyword>
<comment type="similarity">
    <text evidence="2">Belongs to the small GTPase superfamily. Ran family.</text>
</comment>
<dbReference type="NCBIfam" id="TIGR00231">
    <property type="entry name" value="small_GTP"/>
    <property type="match status" value="1"/>
</dbReference>
<dbReference type="PROSITE" id="PS51419">
    <property type="entry name" value="RAB"/>
    <property type="match status" value="1"/>
</dbReference>
<sequence>MENNCQSTDSKPELPDSTTLFLPRQYKIVLVGDGGTGKSSYVARLQSEGFRKEYIATLGVEKHNIAVSTSHGPCSICVWDTAGQEKLGPLRDGYYKDADAAIIFFEVTSRITYKNIPNWHKDIQRLQPDIPVVLCANKVDIKERKVKSKSVSYPNKHKMGYCEISVLERWNLKEPLEYLLQQLTKEPELSIEGSLNADIFGGLDVRSRTLTQVFGEERRDKKEGGRRREQEQDREKRRRTQIKV</sequence>
<gene>
    <name evidence="9" type="ORF">Pmani_033402</name>
</gene>
<evidence type="ECO:0000313" key="9">
    <source>
        <dbReference type="EMBL" id="KAK4293932.1"/>
    </source>
</evidence>
<dbReference type="AlphaFoldDB" id="A0AAE1NRH9"/>
<evidence type="ECO:0000256" key="2">
    <source>
        <dbReference type="ARBA" id="ARBA00008028"/>
    </source>
</evidence>
<comment type="caution">
    <text evidence="9">The sequence shown here is derived from an EMBL/GenBank/DDBJ whole genome shotgun (WGS) entry which is preliminary data.</text>
</comment>
<dbReference type="PANTHER" id="PTHR24071:SF0">
    <property type="entry name" value="GTP-BINDING NUCLEAR PROTEIN RAN"/>
    <property type="match status" value="1"/>
</dbReference>
<evidence type="ECO:0000256" key="8">
    <source>
        <dbReference type="SAM" id="MobiDB-lite"/>
    </source>
</evidence>
<evidence type="ECO:0008006" key="11">
    <source>
        <dbReference type="Google" id="ProtNLM"/>
    </source>
</evidence>
<dbReference type="SMART" id="SM00176">
    <property type="entry name" value="RAN"/>
    <property type="match status" value="1"/>
</dbReference>
<dbReference type="InterPro" id="IPR001806">
    <property type="entry name" value="Small_GTPase"/>
</dbReference>
<evidence type="ECO:0000313" key="10">
    <source>
        <dbReference type="Proteomes" id="UP001292094"/>
    </source>
</evidence>
<dbReference type="PROSITE" id="PS51418">
    <property type="entry name" value="RAN"/>
    <property type="match status" value="1"/>
</dbReference>
<dbReference type="GO" id="GO:0006606">
    <property type="term" value="P:protein import into nucleus"/>
    <property type="evidence" value="ECO:0007669"/>
    <property type="project" value="TreeGrafter"/>
</dbReference>
<evidence type="ECO:0000256" key="3">
    <source>
        <dbReference type="ARBA" id="ARBA00022448"/>
    </source>
</evidence>
<dbReference type="SMART" id="SM00175">
    <property type="entry name" value="RAB"/>
    <property type="match status" value="1"/>
</dbReference>
<feature type="compositionally biased region" description="Basic and acidic residues" evidence="8">
    <location>
        <begin position="216"/>
        <end position="235"/>
    </location>
</feature>
<keyword evidence="5" id="KW-0653">Protein transport</keyword>
<protein>
    <recommendedName>
        <fullName evidence="11">GTP-binding nuclear protein</fullName>
    </recommendedName>
</protein>
<reference evidence="9" key="1">
    <citation type="submission" date="2023-11" db="EMBL/GenBank/DDBJ databases">
        <title>Genome assemblies of two species of porcelain crab, Petrolisthes cinctipes and Petrolisthes manimaculis (Anomura: Porcellanidae).</title>
        <authorList>
            <person name="Angst P."/>
        </authorList>
    </citation>
    <scope>NUCLEOTIDE SEQUENCE</scope>
    <source>
        <strain evidence="9">PB745_02</strain>
        <tissue evidence="9">Gill</tissue>
    </source>
</reference>
<dbReference type="GO" id="GO:0005525">
    <property type="term" value="F:GTP binding"/>
    <property type="evidence" value="ECO:0007669"/>
    <property type="project" value="UniProtKB-KW"/>
</dbReference>
<keyword evidence="7" id="KW-0539">Nucleus</keyword>
<evidence type="ECO:0000256" key="5">
    <source>
        <dbReference type="ARBA" id="ARBA00022927"/>
    </source>
</evidence>
<dbReference type="PROSITE" id="PS51421">
    <property type="entry name" value="RAS"/>
    <property type="match status" value="1"/>
</dbReference>
<dbReference type="Gene3D" id="3.40.50.300">
    <property type="entry name" value="P-loop containing nucleotide triphosphate hydrolases"/>
    <property type="match status" value="1"/>
</dbReference>
<dbReference type="GO" id="GO:0005634">
    <property type="term" value="C:nucleus"/>
    <property type="evidence" value="ECO:0007669"/>
    <property type="project" value="UniProtKB-SubCell"/>
</dbReference>
<keyword evidence="10" id="KW-1185">Reference proteome</keyword>
<evidence type="ECO:0000256" key="6">
    <source>
        <dbReference type="ARBA" id="ARBA00023134"/>
    </source>
</evidence>
<dbReference type="EMBL" id="JAWZYT010004409">
    <property type="protein sequence ID" value="KAK4293932.1"/>
    <property type="molecule type" value="Genomic_DNA"/>
</dbReference>
<organism evidence="9 10">
    <name type="scientific">Petrolisthes manimaculis</name>
    <dbReference type="NCBI Taxonomy" id="1843537"/>
    <lineage>
        <taxon>Eukaryota</taxon>
        <taxon>Metazoa</taxon>
        <taxon>Ecdysozoa</taxon>
        <taxon>Arthropoda</taxon>
        <taxon>Crustacea</taxon>
        <taxon>Multicrustacea</taxon>
        <taxon>Malacostraca</taxon>
        <taxon>Eumalacostraca</taxon>
        <taxon>Eucarida</taxon>
        <taxon>Decapoda</taxon>
        <taxon>Pleocyemata</taxon>
        <taxon>Anomura</taxon>
        <taxon>Galatheoidea</taxon>
        <taxon>Porcellanidae</taxon>
        <taxon>Petrolisthes</taxon>
    </lineage>
</organism>
<dbReference type="FunFam" id="3.40.50.300:FF:001447">
    <property type="entry name" value="Ras-related protein Rab-1B"/>
    <property type="match status" value="1"/>
</dbReference>
<evidence type="ECO:0000256" key="7">
    <source>
        <dbReference type="ARBA" id="ARBA00023242"/>
    </source>
</evidence>
<dbReference type="SMART" id="SM00173">
    <property type="entry name" value="RAS"/>
    <property type="match status" value="1"/>
</dbReference>
<evidence type="ECO:0000256" key="4">
    <source>
        <dbReference type="ARBA" id="ARBA00022741"/>
    </source>
</evidence>
<dbReference type="GO" id="GO:0005737">
    <property type="term" value="C:cytoplasm"/>
    <property type="evidence" value="ECO:0007669"/>
    <property type="project" value="TreeGrafter"/>
</dbReference>
<dbReference type="GO" id="GO:0003924">
    <property type="term" value="F:GTPase activity"/>
    <property type="evidence" value="ECO:0007669"/>
    <property type="project" value="InterPro"/>
</dbReference>